<proteinExistence type="predicted"/>
<evidence type="ECO:0000256" key="1">
    <source>
        <dbReference type="ARBA" id="ARBA00022664"/>
    </source>
</evidence>
<comment type="caution">
    <text evidence="3">The sequence shown here is derived from an EMBL/GenBank/DDBJ whole genome shotgun (WGS) entry which is preliminary data.</text>
</comment>
<dbReference type="Proteomes" id="UP001221757">
    <property type="component" value="Unassembled WGS sequence"/>
</dbReference>
<protein>
    <recommendedName>
        <fullName evidence="2">CCHC-type domain-containing protein</fullName>
    </recommendedName>
</protein>
<dbReference type="InterPro" id="IPR036875">
    <property type="entry name" value="Znf_CCHC_sf"/>
</dbReference>
<evidence type="ECO:0000313" key="3">
    <source>
        <dbReference type="EMBL" id="KAJ7683113.1"/>
    </source>
</evidence>
<gene>
    <name evidence="3" type="ORF">B0H17DRAFT_1137969</name>
</gene>
<evidence type="ECO:0000313" key="4">
    <source>
        <dbReference type="Proteomes" id="UP001221757"/>
    </source>
</evidence>
<sequence length="200" mass="22429">MVKFRCCHELRSKNSGSPKALMKILEQEKLGNMKENWHGQFKKRILSTKDSQPHNESHICLPGKHEGGWTYMKKYIFMGVGRNLTMSRVEAGLMKLRKDEFNVRAANPVELSVAKTRATASVLYKTSGHVVVDAGANILRSPSGELPQGRDTHLVIITCFLMCVRVVMRQWSTAYNCGLEGHVSRDCTAEAKPKACYKCG</sequence>
<dbReference type="Pfam" id="PF00098">
    <property type="entry name" value="zf-CCHC"/>
    <property type="match status" value="1"/>
</dbReference>
<evidence type="ECO:0000259" key="2">
    <source>
        <dbReference type="Pfam" id="PF00098"/>
    </source>
</evidence>
<dbReference type="InterPro" id="IPR001878">
    <property type="entry name" value="Znf_CCHC"/>
</dbReference>
<dbReference type="GO" id="GO:0003676">
    <property type="term" value="F:nucleic acid binding"/>
    <property type="evidence" value="ECO:0007669"/>
    <property type="project" value="InterPro"/>
</dbReference>
<accession>A0AAD7GCU0</accession>
<reference evidence="3" key="1">
    <citation type="submission" date="2023-03" db="EMBL/GenBank/DDBJ databases">
        <title>Massive genome expansion in bonnet fungi (Mycena s.s.) driven by repeated elements and novel gene families across ecological guilds.</title>
        <authorList>
            <consortium name="Lawrence Berkeley National Laboratory"/>
            <person name="Harder C.B."/>
            <person name="Miyauchi S."/>
            <person name="Viragh M."/>
            <person name="Kuo A."/>
            <person name="Thoen E."/>
            <person name="Andreopoulos B."/>
            <person name="Lu D."/>
            <person name="Skrede I."/>
            <person name="Drula E."/>
            <person name="Henrissat B."/>
            <person name="Morin E."/>
            <person name="Kohler A."/>
            <person name="Barry K."/>
            <person name="LaButti K."/>
            <person name="Morin E."/>
            <person name="Salamov A."/>
            <person name="Lipzen A."/>
            <person name="Mereny Z."/>
            <person name="Hegedus B."/>
            <person name="Baldrian P."/>
            <person name="Stursova M."/>
            <person name="Weitz H."/>
            <person name="Taylor A."/>
            <person name="Grigoriev I.V."/>
            <person name="Nagy L.G."/>
            <person name="Martin F."/>
            <person name="Kauserud H."/>
        </authorList>
    </citation>
    <scope>NUCLEOTIDE SEQUENCE</scope>
    <source>
        <strain evidence="3">CBHHK067</strain>
    </source>
</reference>
<dbReference type="SUPFAM" id="SSF57756">
    <property type="entry name" value="Retrovirus zinc finger-like domains"/>
    <property type="match status" value="1"/>
</dbReference>
<name>A0AAD7GCU0_MYCRO</name>
<dbReference type="EMBL" id="JARKIE010000111">
    <property type="protein sequence ID" value="KAJ7683113.1"/>
    <property type="molecule type" value="Genomic_DNA"/>
</dbReference>
<dbReference type="AlphaFoldDB" id="A0AAD7GCU0"/>
<keyword evidence="1" id="KW-0507">mRNA processing</keyword>
<dbReference type="GO" id="GO:0008270">
    <property type="term" value="F:zinc ion binding"/>
    <property type="evidence" value="ECO:0007669"/>
    <property type="project" value="InterPro"/>
</dbReference>
<dbReference type="Gene3D" id="4.10.60.10">
    <property type="entry name" value="Zinc finger, CCHC-type"/>
    <property type="match status" value="1"/>
</dbReference>
<organism evidence="3 4">
    <name type="scientific">Mycena rosella</name>
    <name type="common">Pink bonnet</name>
    <name type="synonym">Agaricus rosellus</name>
    <dbReference type="NCBI Taxonomy" id="1033263"/>
    <lineage>
        <taxon>Eukaryota</taxon>
        <taxon>Fungi</taxon>
        <taxon>Dikarya</taxon>
        <taxon>Basidiomycota</taxon>
        <taxon>Agaricomycotina</taxon>
        <taxon>Agaricomycetes</taxon>
        <taxon>Agaricomycetidae</taxon>
        <taxon>Agaricales</taxon>
        <taxon>Marasmiineae</taxon>
        <taxon>Mycenaceae</taxon>
        <taxon>Mycena</taxon>
    </lineage>
</organism>
<feature type="domain" description="CCHC-type" evidence="2">
    <location>
        <begin position="175"/>
        <end position="188"/>
    </location>
</feature>
<keyword evidence="4" id="KW-1185">Reference proteome</keyword>
<dbReference type="GO" id="GO:0006397">
    <property type="term" value="P:mRNA processing"/>
    <property type="evidence" value="ECO:0007669"/>
    <property type="project" value="UniProtKB-KW"/>
</dbReference>